<dbReference type="Gene3D" id="2.70.150.10">
    <property type="entry name" value="Calcium-transporting ATPase, cytoplasmic transduction domain A"/>
    <property type="match status" value="1"/>
</dbReference>
<dbReference type="InterPro" id="IPR001757">
    <property type="entry name" value="P_typ_ATPase"/>
</dbReference>
<evidence type="ECO:0000256" key="9">
    <source>
        <dbReference type="ARBA" id="ARBA00049338"/>
    </source>
</evidence>
<dbReference type="InterPro" id="IPR023299">
    <property type="entry name" value="ATPase_P-typ_cyto_dom_N"/>
</dbReference>
<keyword evidence="6" id="KW-1133">Transmembrane helix</keyword>
<organism evidence="12 13">
    <name type="scientific">Streptococcus dysgalactiae subsp. equisimilis</name>
    <name type="common">Streptococcus equisimilis</name>
    <dbReference type="NCBI Taxonomy" id="119602"/>
    <lineage>
        <taxon>Bacteria</taxon>
        <taxon>Bacillati</taxon>
        <taxon>Bacillota</taxon>
        <taxon>Bacilli</taxon>
        <taxon>Lactobacillales</taxon>
        <taxon>Streptococcaceae</taxon>
        <taxon>Streptococcus</taxon>
    </lineage>
</organism>
<sequence>MQFKVLHVSSKRIRIQTSIKCTLDVQDYIMDIASGCKAIQRIHFYNDLHVFALLIAPDETQAALQFLKKIDPKEVKKRYNEPSDFKRETPYSIVSSEIGKRILYQSFLPASVRVLLTCFKALRYVRETILSLARKQITMDTLDGTAIAISVLTKQFETASSIMFLLELGERLGSWSQKKSFSDLEKSLESNIKDVWIIKDEVTLKVPFTEVALGDILLVSEGNEILFDGTIVSGKGAVNESSITGEFFPVIKQIGDSVYSNTVLERGELHIQIENVQANARIHQLIQLLKETDALNNSKQYQFISAADKLVKFNFLGSVVTYLLTRSFSKAISFLLVDYSCSLKLSTPVIYLSAIQRLMDQGIVVKNTSTLDIFAAVDTFVFDKTGTITHPTPVIYKILTFHGYEEEEVLKIGACLEEHIYHPIAKAVVNKAQEKGIDHPEMHEELFHIASKGVVSTINHETVVIGNLLLMEENDIEISEEQRHLIASKEEAFNLLYLGYKKQLIAIFCINISLRQETPAVLEALKASGKRLVLLTGDRAKRTHEVSQGLPFDQIVTEATPVSKHAYILEQRHLGNTVLMVGDGLNDSAALAASDISVSMGDGADLTRQVSDILLTTDSITSLLTLQAISHHVSKKVNTNVTISVSVNTSLIGLGLLSLVPNKTLALLHNLTTFGIILTSFEVKS</sequence>
<reference evidence="12 13" key="1">
    <citation type="submission" date="2018-06" db="EMBL/GenBank/DDBJ databases">
        <authorList>
            <consortium name="Pathogen Informatics"/>
            <person name="Doyle S."/>
        </authorList>
    </citation>
    <scope>NUCLEOTIDE SEQUENCE [LARGE SCALE GENOMIC DNA]</scope>
    <source>
        <strain evidence="12 13">NCTC6179</strain>
    </source>
</reference>
<evidence type="ECO:0000256" key="2">
    <source>
        <dbReference type="ARBA" id="ARBA00006024"/>
    </source>
</evidence>
<dbReference type="GO" id="GO:0016887">
    <property type="term" value="F:ATP hydrolysis activity"/>
    <property type="evidence" value="ECO:0007669"/>
    <property type="project" value="InterPro"/>
</dbReference>
<keyword evidence="10" id="KW-1003">Cell membrane</keyword>
<evidence type="ECO:0000256" key="8">
    <source>
        <dbReference type="ARBA" id="ARBA00039103"/>
    </source>
</evidence>
<evidence type="ECO:0000256" key="3">
    <source>
        <dbReference type="ARBA" id="ARBA00022539"/>
    </source>
</evidence>
<keyword evidence="10" id="KW-0479">Metal-binding</keyword>
<dbReference type="InterPro" id="IPR051014">
    <property type="entry name" value="Cation_Transport_ATPase_IB"/>
</dbReference>
<dbReference type="InterPro" id="IPR008250">
    <property type="entry name" value="ATPase_P-typ_transduc_dom_A_sf"/>
</dbReference>
<dbReference type="SFLD" id="SFLDF00027">
    <property type="entry name" value="p-type_atpase"/>
    <property type="match status" value="1"/>
</dbReference>
<protein>
    <recommendedName>
        <fullName evidence="8">Cd(2+)-exporting ATPase</fullName>
        <ecNumber evidence="8">7.2.2.21</ecNumber>
    </recommendedName>
</protein>
<proteinExistence type="inferred from homology"/>
<dbReference type="RefSeq" id="WP_111717358.1">
    <property type="nucleotide sequence ID" value="NZ_LR134316.1"/>
</dbReference>
<dbReference type="PANTHER" id="PTHR48085">
    <property type="entry name" value="CADMIUM/ZINC-TRANSPORTING ATPASE HMA2-RELATED"/>
    <property type="match status" value="1"/>
</dbReference>
<evidence type="ECO:0000256" key="1">
    <source>
        <dbReference type="ARBA" id="ARBA00004141"/>
    </source>
</evidence>
<accession>A0A9X8T021</accession>
<evidence type="ECO:0000313" key="13">
    <source>
        <dbReference type="Proteomes" id="UP000249571"/>
    </source>
</evidence>
<dbReference type="InterPro" id="IPR023214">
    <property type="entry name" value="HAD_sf"/>
</dbReference>
<comment type="subcellular location">
    <subcellularLocation>
        <location evidence="10">Cell membrane</location>
    </subcellularLocation>
    <subcellularLocation>
        <location evidence="1">Membrane</location>
        <topology evidence="1">Multi-pass membrane protein</topology>
    </subcellularLocation>
</comment>
<keyword evidence="5" id="KW-1278">Translocase</keyword>
<dbReference type="InterPro" id="IPR027256">
    <property type="entry name" value="P-typ_ATPase_IB"/>
</dbReference>
<dbReference type="AlphaFoldDB" id="A0A9X8T021"/>
<dbReference type="PRINTS" id="PR00119">
    <property type="entry name" value="CATATPASE"/>
</dbReference>
<comment type="similarity">
    <text evidence="2 10">Belongs to the cation transport ATPase (P-type) (TC 3.A.3) family. Type IB subfamily.</text>
</comment>
<dbReference type="Gene3D" id="3.40.1110.10">
    <property type="entry name" value="Calcium-transporting ATPase, cytoplasmic domain N"/>
    <property type="match status" value="1"/>
</dbReference>
<name>A0A9X8T021_STREQ</name>
<keyword evidence="3" id="KW-0104">Cadmium</keyword>
<evidence type="ECO:0000256" key="10">
    <source>
        <dbReference type="RuleBase" id="RU362081"/>
    </source>
</evidence>
<dbReference type="SFLD" id="SFLDS00003">
    <property type="entry name" value="Haloacid_Dehalogenase"/>
    <property type="match status" value="1"/>
</dbReference>
<dbReference type="InterPro" id="IPR059000">
    <property type="entry name" value="ATPase_P-type_domA"/>
</dbReference>
<dbReference type="GO" id="GO:0005524">
    <property type="term" value="F:ATP binding"/>
    <property type="evidence" value="ECO:0007669"/>
    <property type="project" value="UniProtKB-UniRule"/>
</dbReference>
<evidence type="ECO:0000313" key="12">
    <source>
        <dbReference type="EMBL" id="SQF67538.1"/>
    </source>
</evidence>
<dbReference type="GO" id="GO:0046872">
    <property type="term" value="F:metal ion binding"/>
    <property type="evidence" value="ECO:0007669"/>
    <property type="project" value="UniProtKB-KW"/>
</dbReference>
<dbReference type="NCBIfam" id="TIGR01525">
    <property type="entry name" value="ATPase-IB_hvy"/>
    <property type="match status" value="1"/>
</dbReference>
<evidence type="ECO:0000256" key="7">
    <source>
        <dbReference type="ARBA" id="ARBA00023136"/>
    </source>
</evidence>
<dbReference type="SFLD" id="SFLDG00002">
    <property type="entry name" value="C1.7:_P-type_atpase_like"/>
    <property type="match status" value="1"/>
</dbReference>
<keyword evidence="7" id="KW-0472">Membrane</keyword>
<evidence type="ECO:0000256" key="5">
    <source>
        <dbReference type="ARBA" id="ARBA00022967"/>
    </source>
</evidence>
<feature type="domain" description="P-type ATPase A" evidence="11">
    <location>
        <begin position="193"/>
        <end position="289"/>
    </location>
</feature>
<dbReference type="PANTHER" id="PTHR48085:SF5">
    <property type="entry name" value="CADMIUM_ZINC-TRANSPORTING ATPASE HMA4-RELATED"/>
    <property type="match status" value="1"/>
</dbReference>
<dbReference type="SUPFAM" id="SSF81653">
    <property type="entry name" value="Calcium ATPase, transduction domain A"/>
    <property type="match status" value="1"/>
</dbReference>
<keyword evidence="4" id="KW-0812">Transmembrane</keyword>
<dbReference type="GO" id="GO:0008551">
    <property type="term" value="F:P-type cadmium transporter activity"/>
    <property type="evidence" value="ECO:0007669"/>
    <property type="project" value="UniProtKB-EC"/>
</dbReference>
<dbReference type="NCBIfam" id="TIGR01494">
    <property type="entry name" value="ATPase_P-type"/>
    <property type="match status" value="1"/>
</dbReference>
<dbReference type="InterPro" id="IPR018303">
    <property type="entry name" value="ATPase_P-typ_P_site"/>
</dbReference>
<comment type="catalytic activity">
    <reaction evidence="9">
        <text>Cd(2+)(in) + ATP + H2O = Cd(2+)(out) + ADP + phosphate + H(+)</text>
        <dbReference type="Rhea" id="RHEA:12132"/>
        <dbReference type="ChEBI" id="CHEBI:15377"/>
        <dbReference type="ChEBI" id="CHEBI:15378"/>
        <dbReference type="ChEBI" id="CHEBI:30616"/>
        <dbReference type="ChEBI" id="CHEBI:43474"/>
        <dbReference type="ChEBI" id="CHEBI:48775"/>
        <dbReference type="ChEBI" id="CHEBI:456216"/>
        <dbReference type="EC" id="7.2.2.21"/>
    </reaction>
</comment>
<keyword evidence="10" id="KW-0067">ATP-binding</keyword>
<dbReference type="InterPro" id="IPR044492">
    <property type="entry name" value="P_typ_ATPase_HD_dom"/>
</dbReference>
<dbReference type="EC" id="7.2.2.21" evidence="8"/>
<dbReference type="EMBL" id="LS483361">
    <property type="protein sequence ID" value="SQF67538.1"/>
    <property type="molecule type" value="Genomic_DNA"/>
</dbReference>
<evidence type="ECO:0000256" key="6">
    <source>
        <dbReference type="ARBA" id="ARBA00022989"/>
    </source>
</evidence>
<dbReference type="Pfam" id="PF00122">
    <property type="entry name" value="E1-E2_ATPase"/>
    <property type="match status" value="1"/>
</dbReference>
<dbReference type="Proteomes" id="UP000249571">
    <property type="component" value="Chromosome 1"/>
</dbReference>
<evidence type="ECO:0000259" key="11">
    <source>
        <dbReference type="Pfam" id="PF00122"/>
    </source>
</evidence>
<keyword evidence="12" id="KW-0378">Hydrolase</keyword>
<dbReference type="InterPro" id="IPR036412">
    <property type="entry name" value="HAD-like_sf"/>
</dbReference>
<dbReference type="Pfam" id="PF00702">
    <property type="entry name" value="Hydrolase"/>
    <property type="match status" value="1"/>
</dbReference>
<dbReference type="SUPFAM" id="SSF56784">
    <property type="entry name" value="HAD-like"/>
    <property type="match status" value="1"/>
</dbReference>
<evidence type="ECO:0000256" key="4">
    <source>
        <dbReference type="ARBA" id="ARBA00022692"/>
    </source>
</evidence>
<dbReference type="PROSITE" id="PS00154">
    <property type="entry name" value="ATPASE_E1_E2"/>
    <property type="match status" value="1"/>
</dbReference>
<dbReference type="GO" id="GO:0005886">
    <property type="term" value="C:plasma membrane"/>
    <property type="evidence" value="ECO:0007669"/>
    <property type="project" value="UniProtKB-SubCell"/>
</dbReference>
<keyword evidence="10" id="KW-0547">Nucleotide-binding</keyword>
<dbReference type="Gene3D" id="3.40.50.1000">
    <property type="entry name" value="HAD superfamily/HAD-like"/>
    <property type="match status" value="1"/>
</dbReference>
<gene>
    <name evidence="12" type="primary">copA_1</name>
    <name evidence="12" type="ORF">NCTC6179_01742</name>
</gene>